<gene>
    <name evidence="4" type="ORF">A2W14_03760</name>
</gene>
<dbReference type="InterPro" id="IPR006860">
    <property type="entry name" value="FecR"/>
</dbReference>
<evidence type="ECO:0000259" key="3">
    <source>
        <dbReference type="Pfam" id="PF04773"/>
    </source>
</evidence>
<evidence type="ECO:0000313" key="5">
    <source>
        <dbReference type="Proteomes" id="UP000176665"/>
    </source>
</evidence>
<feature type="domain" description="FecR protein" evidence="3">
    <location>
        <begin position="209"/>
        <end position="301"/>
    </location>
</feature>
<evidence type="ECO:0000256" key="1">
    <source>
        <dbReference type="SAM" id="Phobius"/>
    </source>
</evidence>
<organism evidence="4 5">
    <name type="scientific">Candidatus Gottesmanbacteria bacterium RBG_16_37_8</name>
    <dbReference type="NCBI Taxonomy" id="1798371"/>
    <lineage>
        <taxon>Bacteria</taxon>
        <taxon>Candidatus Gottesmaniibacteriota</taxon>
    </lineage>
</organism>
<keyword evidence="1" id="KW-0812">Transmembrane</keyword>
<feature type="signal peptide" evidence="2">
    <location>
        <begin position="1"/>
        <end position="21"/>
    </location>
</feature>
<evidence type="ECO:0000256" key="2">
    <source>
        <dbReference type="SAM" id="SignalP"/>
    </source>
</evidence>
<dbReference type="Proteomes" id="UP000176665">
    <property type="component" value="Unassembled WGS sequence"/>
</dbReference>
<dbReference type="Pfam" id="PF04773">
    <property type="entry name" value="FecR"/>
    <property type="match status" value="1"/>
</dbReference>
<dbReference type="AlphaFoldDB" id="A0A1F5YNH2"/>
<dbReference type="PANTHER" id="PTHR38731">
    <property type="entry name" value="LIPL45-RELATED LIPOPROTEIN-RELATED"/>
    <property type="match status" value="1"/>
</dbReference>
<feature type="transmembrane region" description="Helical" evidence="1">
    <location>
        <begin position="363"/>
        <end position="381"/>
    </location>
</feature>
<protein>
    <recommendedName>
        <fullName evidence="3">FecR protein domain-containing protein</fullName>
    </recommendedName>
</protein>
<evidence type="ECO:0000313" key="4">
    <source>
        <dbReference type="EMBL" id="OGG01705.1"/>
    </source>
</evidence>
<comment type="caution">
    <text evidence="4">The sequence shown here is derived from an EMBL/GenBank/DDBJ whole genome shotgun (WGS) entry which is preliminary data.</text>
</comment>
<name>A0A1F5YNH2_9BACT</name>
<proteinExistence type="predicted"/>
<keyword evidence="1" id="KW-1133">Transmembrane helix</keyword>
<accession>A0A1F5YNH2</accession>
<sequence>MFRKLFLSLLFLLITTSPVQAVSWPPEVKPEQGKASGTFEFWDAKQIITIDFWNVGQTGGEEYSKATVSRKCAEKQTSDGWTCVDDEPMPEGIFSGGPNGTITLEGEGAQLDLHLVDGKYFEFTVDKTYQAPVENPEIFSKYRWSMDESIPIPEIKEGKYEVETYGAVRFNDLFGQVEVNIPNPDGTYDEESWNLAKIDMELPPGTRLKVSEKSGLILALPNQAIINVGPETEIVLVSVDPREGAIQLLYGNLKANIKKMMKDGSMEVEMSQAVAGIKGTSFILSDTKTESSIRVTEGIVKFTSKSTGVSVDVGKGESVTASSKGLSEKITFDPIEEENKWQVLSDNFKKINTDVAGNNNKNLYLVVGIVFAAAIIGFLILKIRKSKLA</sequence>
<reference evidence="4 5" key="1">
    <citation type="journal article" date="2016" name="Nat. Commun.">
        <title>Thousands of microbial genomes shed light on interconnected biogeochemical processes in an aquifer system.</title>
        <authorList>
            <person name="Anantharaman K."/>
            <person name="Brown C.T."/>
            <person name="Hug L.A."/>
            <person name="Sharon I."/>
            <person name="Castelle C.J."/>
            <person name="Probst A.J."/>
            <person name="Thomas B.C."/>
            <person name="Singh A."/>
            <person name="Wilkins M.J."/>
            <person name="Karaoz U."/>
            <person name="Brodie E.L."/>
            <person name="Williams K.H."/>
            <person name="Hubbard S.S."/>
            <person name="Banfield J.F."/>
        </authorList>
    </citation>
    <scope>NUCLEOTIDE SEQUENCE [LARGE SCALE GENOMIC DNA]</scope>
</reference>
<feature type="chain" id="PRO_5009522549" description="FecR protein domain-containing protein" evidence="2">
    <location>
        <begin position="22"/>
        <end position="389"/>
    </location>
</feature>
<dbReference type="Gene3D" id="2.60.120.1440">
    <property type="match status" value="1"/>
</dbReference>
<keyword evidence="2" id="KW-0732">Signal</keyword>
<keyword evidence="1" id="KW-0472">Membrane</keyword>
<dbReference type="EMBL" id="MFJA01000083">
    <property type="protein sequence ID" value="OGG01705.1"/>
    <property type="molecule type" value="Genomic_DNA"/>
</dbReference>